<proteinExistence type="inferred from homology"/>
<dbReference type="GO" id="GO:0061630">
    <property type="term" value="F:ubiquitin protein ligase activity"/>
    <property type="evidence" value="ECO:0007669"/>
    <property type="project" value="UniProtKB-EC"/>
</dbReference>
<keyword evidence="15" id="KW-1133">Transmembrane helix</keyword>
<evidence type="ECO:0000256" key="3">
    <source>
        <dbReference type="ARBA" id="ARBA00004906"/>
    </source>
</evidence>
<keyword evidence="16" id="KW-0472">Membrane</keyword>
<evidence type="ECO:0000259" key="19">
    <source>
        <dbReference type="PROSITE" id="PS50089"/>
    </source>
</evidence>
<comment type="subcellular location">
    <subcellularLocation>
        <location evidence="2">Peroxisome membrane</location>
        <topology evidence="2">Multi-pass membrane protein</topology>
    </subcellularLocation>
</comment>
<dbReference type="GO" id="GO:0008270">
    <property type="term" value="F:zinc ion binding"/>
    <property type="evidence" value="ECO:0007669"/>
    <property type="project" value="UniProtKB-KW"/>
</dbReference>
<comment type="pathway">
    <text evidence="3">Protein modification; protein ubiquitination.</text>
</comment>
<keyword evidence="10" id="KW-0479">Metal-binding</keyword>
<sequence>MGCEPAHPSPEAGRELRRYSMLGVIVLMQLSITSCLWMQSKVLPQIWDGCDDEAGSGEVVVEGDDDDCSASLAESGDKQTEGEVPSWRKCPLCLSVRTTASATPCGHVFCWECAVEWCSQKPECPLCRAPAQPWDLVRLCHSDF</sequence>
<dbReference type="GO" id="GO:0016558">
    <property type="term" value="P:protein import into peroxisome matrix"/>
    <property type="evidence" value="ECO:0007669"/>
    <property type="project" value="InterPro"/>
</dbReference>
<evidence type="ECO:0000256" key="13">
    <source>
        <dbReference type="ARBA" id="ARBA00022833"/>
    </source>
</evidence>
<dbReference type="InterPro" id="IPR013083">
    <property type="entry name" value="Znf_RING/FYVE/PHD"/>
</dbReference>
<evidence type="ECO:0000313" key="20">
    <source>
        <dbReference type="EMBL" id="KAK3287501.1"/>
    </source>
</evidence>
<evidence type="ECO:0000256" key="6">
    <source>
        <dbReference type="ARBA" id="ARBA00022448"/>
    </source>
</evidence>
<evidence type="ECO:0000256" key="11">
    <source>
        <dbReference type="ARBA" id="ARBA00022771"/>
    </source>
</evidence>
<dbReference type="EMBL" id="LGRX02000816">
    <property type="protein sequence ID" value="KAK3287501.1"/>
    <property type="molecule type" value="Genomic_DNA"/>
</dbReference>
<evidence type="ECO:0000256" key="9">
    <source>
        <dbReference type="ARBA" id="ARBA00022692"/>
    </source>
</evidence>
<keyword evidence="8" id="KW-0808">Transferase</keyword>
<keyword evidence="11 18" id="KW-0863">Zinc-finger</keyword>
<dbReference type="PROSITE" id="PS00518">
    <property type="entry name" value="ZF_RING_1"/>
    <property type="match status" value="1"/>
</dbReference>
<evidence type="ECO:0000256" key="14">
    <source>
        <dbReference type="ARBA" id="ARBA00022927"/>
    </source>
</evidence>
<evidence type="ECO:0000256" key="5">
    <source>
        <dbReference type="ARBA" id="ARBA00012483"/>
    </source>
</evidence>
<gene>
    <name evidence="20" type="ORF">CYMTET_4994</name>
</gene>
<name>A0AAE0H0B2_9CHLO</name>
<keyword evidence="12" id="KW-0833">Ubl conjugation pathway</keyword>
<keyword evidence="17" id="KW-0576">Peroxisome</keyword>
<evidence type="ECO:0000256" key="8">
    <source>
        <dbReference type="ARBA" id="ARBA00022679"/>
    </source>
</evidence>
<reference evidence="20 21" key="1">
    <citation type="journal article" date="2015" name="Genome Biol. Evol.">
        <title>Comparative Genomics of a Bacterivorous Green Alga Reveals Evolutionary Causalities and Consequences of Phago-Mixotrophic Mode of Nutrition.</title>
        <authorList>
            <person name="Burns J.A."/>
            <person name="Paasch A."/>
            <person name="Narechania A."/>
            <person name="Kim E."/>
        </authorList>
    </citation>
    <scope>NUCLEOTIDE SEQUENCE [LARGE SCALE GENOMIC DNA]</scope>
    <source>
        <strain evidence="20 21">PLY_AMNH</strain>
    </source>
</reference>
<feature type="domain" description="RING-type" evidence="19">
    <location>
        <begin position="90"/>
        <end position="128"/>
    </location>
</feature>
<dbReference type="PROSITE" id="PS50089">
    <property type="entry name" value="ZF_RING_2"/>
    <property type="match status" value="1"/>
</dbReference>
<evidence type="ECO:0000256" key="15">
    <source>
        <dbReference type="ARBA" id="ARBA00022989"/>
    </source>
</evidence>
<dbReference type="GO" id="GO:0005778">
    <property type="term" value="C:peroxisomal membrane"/>
    <property type="evidence" value="ECO:0007669"/>
    <property type="project" value="UniProtKB-SubCell"/>
</dbReference>
<keyword evidence="6" id="KW-0813">Transport</keyword>
<evidence type="ECO:0000256" key="1">
    <source>
        <dbReference type="ARBA" id="ARBA00000900"/>
    </source>
</evidence>
<organism evidence="20 21">
    <name type="scientific">Cymbomonas tetramitiformis</name>
    <dbReference type="NCBI Taxonomy" id="36881"/>
    <lineage>
        <taxon>Eukaryota</taxon>
        <taxon>Viridiplantae</taxon>
        <taxon>Chlorophyta</taxon>
        <taxon>Pyramimonadophyceae</taxon>
        <taxon>Pyramimonadales</taxon>
        <taxon>Pyramimonadaceae</taxon>
        <taxon>Cymbomonas</taxon>
    </lineage>
</organism>
<evidence type="ECO:0000313" key="21">
    <source>
        <dbReference type="Proteomes" id="UP001190700"/>
    </source>
</evidence>
<dbReference type="PANTHER" id="PTHR23350:SF0">
    <property type="entry name" value="PEROXISOME BIOGENESIS FACTOR 10"/>
    <property type="match status" value="1"/>
</dbReference>
<evidence type="ECO:0000256" key="12">
    <source>
        <dbReference type="ARBA" id="ARBA00022786"/>
    </source>
</evidence>
<comment type="catalytic activity">
    <reaction evidence="1">
        <text>S-ubiquitinyl-[E2 ubiquitin-conjugating enzyme]-L-cysteine + [acceptor protein]-L-lysine = [E2 ubiquitin-conjugating enzyme]-L-cysteine + N(6)-ubiquitinyl-[acceptor protein]-L-lysine.</text>
        <dbReference type="EC" id="2.3.2.27"/>
    </reaction>
</comment>
<dbReference type="SMART" id="SM00184">
    <property type="entry name" value="RING"/>
    <property type="match status" value="1"/>
</dbReference>
<keyword evidence="14" id="KW-0653">Protein transport</keyword>
<dbReference type="AlphaFoldDB" id="A0AAE0H0B2"/>
<keyword evidence="21" id="KW-1185">Reference proteome</keyword>
<evidence type="ECO:0000256" key="18">
    <source>
        <dbReference type="PROSITE-ProRule" id="PRU00175"/>
    </source>
</evidence>
<evidence type="ECO:0000256" key="2">
    <source>
        <dbReference type="ARBA" id="ARBA00004585"/>
    </source>
</evidence>
<evidence type="ECO:0000256" key="4">
    <source>
        <dbReference type="ARBA" id="ARBA00008704"/>
    </source>
</evidence>
<keyword evidence="9" id="KW-0812">Transmembrane</keyword>
<dbReference type="InterPro" id="IPR025654">
    <property type="entry name" value="PEX2/10"/>
</dbReference>
<dbReference type="EC" id="2.3.2.27" evidence="5"/>
<comment type="caution">
    <text evidence="20">The sequence shown here is derived from an EMBL/GenBank/DDBJ whole genome shotgun (WGS) entry which is preliminary data.</text>
</comment>
<accession>A0AAE0H0B2</accession>
<dbReference type="PANTHER" id="PTHR23350">
    <property type="entry name" value="PEROXISOME ASSEMBLY PROTEIN 10"/>
    <property type="match status" value="1"/>
</dbReference>
<dbReference type="InterPro" id="IPR001841">
    <property type="entry name" value="Znf_RING"/>
</dbReference>
<comment type="similarity">
    <text evidence="4">Belongs to the pex2/pex10/pex12 family.</text>
</comment>
<dbReference type="Pfam" id="PF13639">
    <property type="entry name" value="zf-RING_2"/>
    <property type="match status" value="1"/>
</dbReference>
<dbReference type="Gene3D" id="3.30.40.10">
    <property type="entry name" value="Zinc/RING finger domain, C3HC4 (zinc finger)"/>
    <property type="match status" value="1"/>
</dbReference>
<dbReference type="SUPFAM" id="SSF57850">
    <property type="entry name" value="RING/U-box"/>
    <property type="match status" value="1"/>
</dbReference>
<dbReference type="CDD" id="cd16527">
    <property type="entry name" value="RING-HC_PEX10"/>
    <property type="match status" value="1"/>
</dbReference>
<dbReference type="Proteomes" id="UP001190700">
    <property type="component" value="Unassembled WGS sequence"/>
</dbReference>
<keyword evidence="13" id="KW-0862">Zinc</keyword>
<evidence type="ECO:0000256" key="16">
    <source>
        <dbReference type="ARBA" id="ARBA00023136"/>
    </source>
</evidence>
<protein>
    <recommendedName>
        <fullName evidence="5">RING-type E3 ubiquitin transferase</fullName>
        <ecNumber evidence="5">2.3.2.27</ecNumber>
    </recommendedName>
</protein>
<evidence type="ECO:0000256" key="7">
    <source>
        <dbReference type="ARBA" id="ARBA00022593"/>
    </source>
</evidence>
<dbReference type="InterPro" id="IPR017907">
    <property type="entry name" value="Znf_RING_CS"/>
</dbReference>
<evidence type="ECO:0000256" key="10">
    <source>
        <dbReference type="ARBA" id="ARBA00022723"/>
    </source>
</evidence>
<evidence type="ECO:0000256" key="17">
    <source>
        <dbReference type="ARBA" id="ARBA00023140"/>
    </source>
</evidence>
<keyword evidence="7" id="KW-0962">Peroxisome biogenesis</keyword>